<organism evidence="2 3">
    <name type="scientific">Rhodomicrobium udaipurense</name>
    <dbReference type="NCBI Taxonomy" id="1202716"/>
    <lineage>
        <taxon>Bacteria</taxon>
        <taxon>Pseudomonadati</taxon>
        <taxon>Pseudomonadota</taxon>
        <taxon>Alphaproteobacteria</taxon>
        <taxon>Hyphomicrobiales</taxon>
        <taxon>Hyphomicrobiaceae</taxon>
        <taxon>Rhodomicrobium</taxon>
    </lineage>
</organism>
<feature type="transmembrane region" description="Helical" evidence="1">
    <location>
        <begin position="91"/>
        <end position="111"/>
    </location>
</feature>
<gene>
    <name evidence="2" type="ORF">JDN41_10765</name>
</gene>
<dbReference type="RefSeq" id="WP_037242425.1">
    <property type="nucleotide sequence ID" value="NZ_JAEMUK010000026.1"/>
</dbReference>
<reference evidence="2 3" key="1">
    <citation type="submission" date="2020-12" db="EMBL/GenBank/DDBJ databases">
        <title>Revised draft genomes of Rhodomicrobium vannielii ATCC 17100 and Rhodomicrobium udaipurense JA643.</title>
        <authorList>
            <person name="Conners E.M."/>
            <person name="Davenport E.J."/>
            <person name="Bose A."/>
        </authorList>
    </citation>
    <scope>NUCLEOTIDE SEQUENCE [LARGE SCALE GENOMIC DNA]</scope>
    <source>
        <strain evidence="2 3">JA643</strain>
    </source>
</reference>
<proteinExistence type="predicted"/>
<keyword evidence="1" id="KW-0472">Membrane</keyword>
<dbReference type="EMBL" id="JAEMUK010000026">
    <property type="protein sequence ID" value="MBJ7544036.1"/>
    <property type="molecule type" value="Genomic_DNA"/>
</dbReference>
<sequence length="115" mass="12799">MRQTMIDIAAQVTQYMTPVAYVGGVLLFVGFLAFLIWVVTHRGTGLLRLTGRLLILLGVFFLVSQIAAMALGLDPSVDFREAWFEISSKPFWLIGLVLVFPGFVMRMVGALRPTH</sequence>
<keyword evidence="1" id="KW-1133">Transmembrane helix</keyword>
<keyword evidence="1" id="KW-0812">Transmembrane</keyword>
<name>A0A8I1GHF1_9HYPH</name>
<comment type="caution">
    <text evidence="2">The sequence shown here is derived from an EMBL/GenBank/DDBJ whole genome shotgun (WGS) entry which is preliminary data.</text>
</comment>
<protein>
    <submittedName>
        <fullName evidence="2">Transporter</fullName>
    </submittedName>
</protein>
<keyword evidence="3" id="KW-1185">Reference proteome</keyword>
<evidence type="ECO:0000313" key="2">
    <source>
        <dbReference type="EMBL" id="MBJ7544036.1"/>
    </source>
</evidence>
<evidence type="ECO:0000256" key="1">
    <source>
        <dbReference type="SAM" id="Phobius"/>
    </source>
</evidence>
<dbReference type="Proteomes" id="UP000623250">
    <property type="component" value="Unassembled WGS sequence"/>
</dbReference>
<evidence type="ECO:0000313" key="3">
    <source>
        <dbReference type="Proteomes" id="UP000623250"/>
    </source>
</evidence>
<feature type="transmembrane region" description="Helical" evidence="1">
    <location>
        <begin position="51"/>
        <end position="71"/>
    </location>
</feature>
<dbReference type="AlphaFoldDB" id="A0A8I1GHF1"/>
<feature type="transmembrane region" description="Helical" evidence="1">
    <location>
        <begin position="20"/>
        <end position="39"/>
    </location>
</feature>
<accession>A0A8I1GHF1</accession>